<reference evidence="2 3" key="1">
    <citation type="journal article" date="2016" name="Nat. Commun.">
        <title>Thousands of microbial genomes shed light on interconnected biogeochemical processes in an aquifer system.</title>
        <authorList>
            <person name="Anantharaman K."/>
            <person name="Brown C.T."/>
            <person name="Hug L.A."/>
            <person name="Sharon I."/>
            <person name="Castelle C.J."/>
            <person name="Probst A.J."/>
            <person name="Thomas B.C."/>
            <person name="Singh A."/>
            <person name="Wilkins M.J."/>
            <person name="Karaoz U."/>
            <person name="Brodie E.L."/>
            <person name="Williams K.H."/>
            <person name="Hubbard S.S."/>
            <person name="Banfield J.F."/>
        </authorList>
    </citation>
    <scope>NUCLEOTIDE SEQUENCE [LARGE SCALE GENOMIC DNA]</scope>
</reference>
<dbReference type="PIRSF" id="PIRSF019169">
    <property type="entry name" value="PilM"/>
    <property type="match status" value="1"/>
</dbReference>
<dbReference type="InterPro" id="IPR005883">
    <property type="entry name" value="PilM"/>
</dbReference>
<dbReference type="SMART" id="SM00842">
    <property type="entry name" value="FtsA"/>
    <property type="match status" value="1"/>
</dbReference>
<dbReference type="Gene3D" id="3.30.420.40">
    <property type="match status" value="2"/>
</dbReference>
<dbReference type="InterPro" id="IPR003494">
    <property type="entry name" value="SHS2_FtsA"/>
</dbReference>
<accession>A0A1G2EB90</accession>
<dbReference type="CDD" id="cd24049">
    <property type="entry name" value="ASKHA_NBD_PilM"/>
    <property type="match status" value="1"/>
</dbReference>
<sequence>MDLLSLKTEAFGLDISDLSLKIAALKQQGKFFNLASFAEEAIKPGIIKEGEIKDEAALTKIIKEAVKKITGEKLKTKYVVVSLPEEKAFLQVVRLPKMSEADLKSAVIFEAENYIPMPVDQVYLDYQIVWPLANHLDHLDVLLAALPKTTVDPYLDCLKSSGLKPKALEIESLAISRALIRNETSPSSVLLIDLGATRTSFIVFSGSSLRFTSSIPVSCQHFTQMVSKVLDISLVEAEKLKIKYGLVPDAKPQKGQASIFEILTPALTDLVQQIKKHLDYYQSHSFHEHLVSKDRGVSKIMLCGGGANLKGFPEFLSNQLGIPVEIGNPWINILAGSKKNKSHLSFEESLRYTTALGLALRGAKRENF</sequence>
<dbReference type="PANTHER" id="PTHR32432">
    <property type="entry name" value="CELL DIVISION PROTEIN FTSA-RELATED"/>
    <property type="match status" value="1"/>
</dbReference>
<dbReference type="NCBIfam" id="TIGR01175">
    <property type="entry name" value="pilM"/>
    <property type="match status" value="1"/>
</dbReference>
<name>A0A1G2EB90_9BACT</name>
<dbReference type="Proteomes" id="UP000176406">
    <property type="component" value="Unassembled WGS sequence"/>
</dbReference>
<evidence type="ECO:0000259" key="1">
    <source>
        <dbReference type="SMART" id="SM00842"/>
    </source>
</evidence>
<proteinExistence type="predicted"/>
<evidence type="ECO:0000313" key="2">
    <source>
        <dbReference type="EMBL" id="OGZ22560.1"/>
    </source>
</evidence>
<organism evidence="2 3">
    <name type="scientific">Candidatus Nealsonbacteria bacterium RIFCSPLOWO2_01_FULL_41_9</name>
    <dbReference type="NCBI Taxonomy" id="1801671"/>
    <lineage>
        <taxon>Bacteria</taxon>
        <taxon>Candidatus Nealsoniibacteriota</taxon>
    </lineage>
</organism>
<gene>
    <name evidence="2" type="ORF">A3A08_01515</name>
</gene>
<dbReference type="GO" id="GO:0051301">
    <property type="term" value="P:cell division"/>
    <property type="evidence" value="ECO:0007669"/>
    <property type="project" value="InterPro"/>
</dbReference>
<dbReference type="SUPFAM" id="SSF53067">
    <property type="entry name" value="Actin-like ATPase domain"/>
    <property type="match status" value="2"/>
</dbReference>
<protein>
    <recommendedName>
        <fullName evidence="1">SHS2 domain-containing protein</fullName>
    </recommendedName>
</protein>
<dbReference type="Gene3D" id="3.30.1490.300">
    <property type="match status" value="1"/>
</dbReference>
<comment type="caution">
    <text evidence="2">The sequence shown here is derived from an EMBL/GenBank/DDBJ whole genome shotgun (WGS) entry which is preliminary data.</text>
</comment>
<dbReference type="EMBL" id="MHMG01000042">
    <property type="protein sequence ID" value="OGZ22560.1"/>
    <property type="molecule type" value="Genomic_DNA"/>
</dbReference>
<dbReference type="InterPro" id="IPR043129">
    <property type="entry name" value="ATPase_NBD"/>
</dbReference>
<dbReference type="Pfam" id="PF11104">
    <property type="entry name" value="PilM_2"/>
    <property type="match status" value="1"/>
</dbReference>
<feature type="domain" description="SHS2" evidence="1">
    <location>
        <begin position="10"/>
        <end position="179"/>
    </location>
</feature>
<dbReference type="PANTHER" id="PTHR32432:SF3">
    <property type="entry name" value="ETHANOLAMINE UTILIZATION PROTEIN EUTJ"/>
    <property type="match status" value="1"/>
</dbReference>
<evidence type="ECO:0000313" key="3">
    <source>
        <dbReference type="Proteomes" id="UP000176406"/>
    </source>
</evidence>
<dbReference type="AlphaFoldDB" id="A0A1G2EB90"/>
<dbReference type="InterPro" id="IPR050696">
    <property type="entry name" value="FtsA/MreB"/>
</dbReference>